<proteinExistence type="predicted"/>
<evidence type="ECO:0000313" key="1">
    <source>
        <dbReference type="EMBL" id="NHZ89790.1"/>
    </source>
</evidence>
<dbReference type="RefSeq" id="WP_166874896.1">
    <property type="nucleotide sequence ID" value="NZ_WHJH01000011.1"/>
</dbReference>
<accession>A0ABX0NSX2</accession>
<reference evidence="1 2" key="1">
    <citation type="submission" date="2019-10" db="EMBL/GenBank/DDBJ databases">
        <title>Taxonomy of Antarctic Massilia spp.: description of Massilia rubra sp. nov., Massilia aquatica sp. nov., Massilia mucilaginosa sp. nov., Massilia frigida sp. nov. isolated from streams, lakes and regoliths.</title>
        <authorList>
            <person name="Holochova P."/>
            <person name="Sedlacek I."/>
            <person name="Kralova S."/>
            <person name="Maslanova I."/>
            <person name="Busse H.-J."/>
            <person name="Stankova E."/>
            <person name="Vrbovska V."/>
            <person name="Kovarovic V."/>
            <person name="Bartak M."/>
            <person name="Svec P."/>
            <person name="Pantucek R."/>
        </authorList>
    </citation>
    <scope>NUCLEOTIDE SEQUENCE [LARGE SCALE GENOMIC DNA]</scope>
    <source>
        <strain evidence="1 2">CCM 8733</strain>
    </source>
</reference>
<sequence>MTTLVNSAGSASVPSKVDLITLRAPAHAMKIEGPGVVRTIKNGQAQWCMDFGGGNSTCVHDDGPIAAQGPISAGMHATGNKMYTLLPSGSIYGVDEAYTKR</sequence>
<keyword evidence="2" id="KW-1185">Reference proteome</keyword>
<gene>
    <name evidence="1" type="ORF">F2P45_12310</name>
</gene>
<comment type="caution">
    <text evidence="1">The sequence shown here is derived from an EMBL/GenBank/DDBJ whole genome shotgun (WGS) entry which is preliminary data.</text>
</comment>
<name>A0ABX0NSX2_9BURK</name>
<evidence type="ECO:0000313" key="2">
    <source>
        <dbReference type="Proteomes" id="UP000609726"/>
    </source>
</evidence>
<protein>
    <submittedName>
        <fullName evidence="1">Uncharacterized protein</fullName>
    </submittedName>
</protein>
<dbReference type="EMBL" id="WHJH01000011">
    <property type="protein sequence ID" value="NHZ89790.1"/>
    <property type="molecule type" value="Genomic_DNA"/>
</dbReference>
<organism evidence="1 2">
    <name type="scientific">Massilia mucilaginosa</name>
    <dbReference type="NCBI Taxonomy" id="2609282"/>
    <lineage>
        <taxon>Bacteria</taxon>
        <taxon>Pseudomonadati</taxon>
        <taxon>Pseudomonadota</taxon>
        <taxon>Betaproteobacteria</taxon>
        <taxon>Burkholderiales</taxon>
        <taxon>Oxalobacteraceae</taxon>
        <taxon>Telluria group</taxon>
        <taxon>Massilia</taxon>
    </lineage>
</organism>
<dbReference type="Proteomes" id="UP000609726">
    <property type="component" value="Unassembled WGS sequence"/>
</dbReference>